<dbReference type="Proteomes" id="UP001303046">
    <property type="component" value="Unassembled WGS sequence"/>
</dbReference>
<name>A0ABR1DN47_NECAM</name>
<dbReference type="EMBL" id="JAVFWL010000004">
    <property type="protein sequence ID" value="KAK6751858.1"/>
    <property type="molecule type" value="Genomic_DNA"/>
</dbReference>
<proteinExistence type="predicted"/>
<protein>
    <submittedName>
        <fullName evidence="1">Uncharacterized protein</fullName>
    </submittedName>
</protein>
<comment type="caution">
    <text evidence="1">The sequence shown here is derived from an EMBL/GenBank/DDBJ whole genome shotgun (WGS) entry which is preliminary data.</text>
</comment>
<sequence>MLYYELLPQGHTITAVTYAARLWNSEKLSENCGRFVCRLSHEVFFLHYHCVVDDTVTILNFVWTLFIILKKKFEKGWVQENTQL</sequence>
<reference evidence="1 2" key="1">
    <citation type="submission" date="2023-08" db="EMBL/GenBank/DDBJ databases">
        <title>A Necator americanus chromosomal reference genome.</title>
        <authorList>
            <person name="Ilik V."/>
            <person name="Petrzelkova K.J."/>
            <person name="Pardy F."/>
            <person name="Fuh T."/>
            <person name="Niatou-Singa F.S."/>
            <person name="Gouil Q."/>
            <person name="Baker L."/>
            <person name="Ritchie M.E."/>
            <person name="Jex A.R."/>
            <person name="Gazzola D."/>
            <person name="Li H."/>
            <person name="Toshio Fujiwara R."/>
            <person name="Zhan B."/>
            <person name="Aroian R.V."/>
            <person name="Pafco B."/>
            <person name="Schwarz E.M."/>
        </authorList>
    </citation>
    <scope>NUCLEOTIDE SEQUENCE [LARGE SCALE GENOMIC DNA]</scope>
    <source>
        <strain evidence="1 2">Aroian</strain>
        <tissue evidence="1">Whole animal</tissue>
    </source>
</reference>
<evidence type="ECO:0000313" key="2">
    <source>
        <dbReference type="Proteomes" id="UP001303046"/>
    </source>
</evidence>
<evidence type="ECO:0000313" key="1">
    <source>
        <dbReference type="EMBL" id="KAK6751858.1"/>
    </source>
</evidence>
<organism evidence="1 2">
    <name type="scientific">Necator americanus</name>
    <name type="common">Human hookworm</name>
    <dbReference type="NCBI Taxonomy" id="51031"/>
    <lineage>
        <taxon>Eukaryota</taxon>
        <taxon>Metazoa</taxon>
        <taxon>Ecdysozoa</taxon>
        <taxon>Nematoda</taxon>
        <taxon>Chromadorea</taxon>
        <taxon>Rhabditida</taxon>
        <taxon>Rhabditina</taxon>
        <taxon>Rhabditomorpha</taxon>
        <taxon>Strongyloidea</taxon>
        <taxon>Ancylostomatidae</taxon>
        <taxon>Bunostominae</taxon>
        <taxon>Necator</taxon>
    </lineage>
</organism>
<accession>A0ABR1DN47</accession>
<gene>
    <name evidence="1" type="primary">Necator_chrIV.g16637</name>
    <name evidence="1" type="ORF">RB195_003340</name>
</gene>
<keyword evidence="2" id="KW-1185">Reference proteome</keyword>